<dbReference type="CDD" id="cd01679">
    <property type="entry name" value="RNR_I"/>
    <property type="match status" value="1"/>
</dbReference>
<dbReference type="EC" id="1.17.4.1" evidence="2"/>
<protein>
    <recommendedName>
        <fullName evidence="2">ribonucleoside-diphosphate reductase</fullName>
        <ecNumber evidence="2">1.17.4.1</ecNumber>
    </recommendedName>
</protein>
<dbReference type="UniPathway" id="UPA00326"/>
<accession>A0A6C0CEY0</accession>
<evidence type="ECO:0000256" key="7">
    <source>
        <dbReference type="ARBA" id="ARBA00023116"/>
    </source>
</evidence>
<dbReference type="GO" id="GO:0005971">
    <property type="term" value="C:ribonucleoside-diphosphate reductase complex"/>
    <property type="evidence" value="ECO:0007669"/>
    <property type="project" value="TreeGrafter"/>
</dbReference>
<evidence type="ECO:0000256" key="4">
    <source>
        <dbReference type="ARBA" id="ARBA00022741"/>
    </source>
</evidence>
<dbReference type="InterPro" id="IPR000788">
    <property type="entry name" value="RNR_lg_C"/>
</dbReference>
<dbReference type="SUPFAM" id="SSF51998">
    <property type="entry name" value="PFL-like glycyl radical enzymes"/>
    <property type="match status" value="1"/>
</dbReference>
<dbReference type="NCBIfam" id="TIGR02506">
    <property type="entry name" value="NrdE_NrdA"/>
    <property type="match status" value="1"/>
</dbReference>
<evidence type="ECO:0000259" key="8">
    <source>
        <dbReference type="PROSITE" id="PS51161"/>
    </source>
</evidence>
<dbReference type="EMBL" id="MN739403">
    <property type="protein sequence ID" value="QHT02863.1"/>
    <property type="molecule type" value="Genomic_DNA"/>
</dbReference>
<dbReference type="Pfam" id="PF02867">
    <property type="entry name" value="Ribonuc_red_lgC"/>
    <property type="match status" value="1"/>
</dbReference>
<evidence type="ECO:0000256" key="1">
    <source>
        <dbReference type="ARBA" id="ARBA00010406"/>
    </source>
</evidence>
<proteinExistence type="inferred from homology"/>
<dbReference type="PANTHER" id="PTHR11573">
    <property type="entry name" value="RIBONUCLEOSIDE-DIPHOSPHATE REDUCTASE LARGE CHAIN"/>
    <property type="match status" value="1"/>
</dbReference>
<organism evidence="9">
    <name type="scientific">viral metagenome</name>
    <dbReference type="NCBI Taxonomy" id="1070528"/>
    <lineage>
        <taxon>unclassified sequences</taxon>
        <taxon>metagenomes</taxon>
        <taxon>organismal metagenomes</taxon>
    </lineage>
</organism>
<dbReference type="Gene3D" id="3.20.70.20">
    <property type="match status" value="1"/>
</dbReference>
<dbReference type="GO" id="GO:0005524">
    <property type="term" value="F:ATP binding"/>
    <property type="evidence" value="ECO:0007669"/>
    <property type="project" value="UniProtKB-KW"/>
</dbReference>
<dbReference type="InterPro" id="IPR013346">
    <property type="entry name" value="NrdE_NrdA_C"/>
</dbReference>
<dbReference type="InterPro" id="IPR005144">
    <property type="entry name" value="ATP-cone_dom"/>
</dbReference>
<dbReference type="SUPFAM" id="SSF48168">
    <property type="entry name" value="R1 subunit of ribonucleotide reductase, N-terminal domain"/>
    <property type="match status" value="1"/>
</dbReference>
<evidence type="ECO:0000313" key="9">
    <source>
        <dbReference type="EMBL" id="QHT02863.1"/>
    </source>
</evidence>
<dbReference type="InterPro" id="IPR013509">
    <property type="entry name" value="RNR_lsu_N"/>
</dbReference>
<dbReference type="AlphaFoldDB" id="A0A6C0CEY0"/>
<dbReference type="PROSITE" id="PS51161">
    <property type="entry name" value="ATP_CONE"/>
    <property type="match status" value="1"/>
</dbReference>
<evidence type="ECO:0000256" key="3">
    <source>
        <dbReference type="ARBA" id="ARBA00022533"/>
    </source>
</evidence>
<evidence type="ECO:0000256" key="2">
    <source>
        <dbReference type="ARBA" id="ARBA00012274"/>
    </source>
</evidence>
<evidence type="ECO:0000256" key="6">
    <source>
        <dbReference type="ARBA" id="ARBA00023002"/>
    </source>
</evidence>
<feature type="domain" description="ATP-cone" evidence="8">
    <location>
        <begin position="2"/>
        <end position="88"/>
    </location>
</feature>
<dbReference type="Pfam" id="PF03477">
    <property type="entry name" value="ATP-cone"/>
    <property type="match status" value="1"/>
</dbReference>
<dbReference type="GO" id="GO:0004748">
    <property type="term" value="F:ribonucleoside-diphosphate reductase activity, thioredoxin disulfide as acceptor"/>
    <property type="evidence" value="ECO:0007669"/>
    <property type="project" value="UniProtKB-EC"/>
</dbReference>
<dbReference type="PANTHER" id="PTHR11573:SF6">
    <property type="entry name" value="RIBONUCLEOSIDE-DIPHOSPHATE REDUCTASE LARGE SUBUNIT"/>
    <property type="match status" value="1"/>
</dbReference>
<keyword evidence="5" id="KW-0067">ATP-binding</keyword>
<name>A0A6C0CEY0_9ZZZZ</name>
<keyword evidence="6" id="KW-0560">Oxidoreductase</keyword>
<dbReference type="PRINTS" id="PR01183">
    <property type="entry name" value="RIBORDTASEM1"/>
</dbReference>
<reference evidence="9" key="1">
    <citation type="journal article" date="2020" name="Nature">
        <title>Giant virus diversity and host interactions through global metagenomics.</title>
        <authorList>
            <person name="Schulz F."/>
            <person name="Roux S."/>
            <person name="Paez-Espino D."/>
            <person name="Jungbluth S."/>
            <person name="Walsh D.A."/>
            <person name="Denef V.J."/>
            <person name="McMahon K.D."/>
            <person name="Konstantinidis K.T."/>
            <person name="Eloe-Fadrosh E.A."/>
            <person name="Kyrpides N.C."/>
            <person name="Woyke T."/>
        </authorList>
    </citation>
    <scope>NUCLEOTIDE SEQUENCE</scope>
    <source>
        <strain evidence="9">GVMAG-M-3300020727-4</strain>
    </source>
</reference>
<sequence>MVNIIKRNGTIEQVKFDKITNRLKKLSQDLNIDVSIVAQKTISNICDNITTKELDLYSANVCANFGDYEHNLLGGRILASNLQKNIKIVHKINSFSHYINKLSKLNEDYLNFINENKDAINSFIDEERDFIIDYFGFKTLERSYLQKVDEDIIETPQYLWLRVASFIHYRENDLNLIKETYDLISLKYFIHATPTLYNAGFKMSQLSSCFLLGTNDSLTLGEDGKFGGIFKTLTDCATISKWAGGIGVHVSNIRGKNSLIKSTSGRSSSIVPMLKLYNDVGLYVNQGGKRNGSIAVYLEPWHTDIIEFLELKLNTGPEELRTRDLFLALWIPDLFMKYVENDQEWYLMSPDESPGLTDIYGDEFEALYNKYVEEGKYRAKISAVKIWQKIITSLIETGNPYICYKDNVNRKSNQKNIGVIKSSNLCAEIMEVSNDKYYAVCNLASIAVNNFLDENNNYDYKKLQKIVKIITINLNKIIDLNYYPTIEAERSNKENRPIGIGIQGFADLLYRLKIPYESEEAINLNKKIMENIYYAAVETSIELAEKYGAYKNFEGSPTSQGIFQFDMWNVSPELDWDLLKQMVMKYGIRNSLLIALMPTASTSQILNNNESFEPMTSNIYSRKTLAGTFTLINKYLIKDLQELNLWNTEMKNEIINNRGSIQAISKIPSNLKDVYKTIWEIKQKAIIDHAVARSPFVDQSQSMNLYMATPTYAKLSGALFYGWKNGLKTGCYYLRSLPAAQAQQFSQVCSRTNKDCAACSS</sequence>
<keyword evidence="7" id="KW-0215">Deoxyribonucleotide synthesis</keyword>
<keyword evidence="3" id="KW-0021">Allosteric enzyme</keyword>
<keyword evidence="4" id="KW-0547">Nucleotide-binding</keyword>
<evidence type="ECO:0000256" key="5">
    <source>
        <dbReference type="ARBA" id="ARBA00022840"/>
    </source>
</evidence>
<dbReference type="PROSITE" id="PS00089">
    <property type="entry name" value="RIBORED_LARGE"/>
    <property type="match status" value="1"/>
</dbReference>
<dbReference type="InterPro" id="IPR008926">
    <property type="entry name" value="RNR_R1-su_N"/>
</dbReference>
<comment type="similarity">
    <text evidence="1">Belongs to the ribonucleoside diphosphate reductase large chain family.</text>
</comment>
<dbReference type="GO" id="GO:0009263">
    <property type="term" value="P:deoxyribonucleotide biosynthetic process"/>
    <property type="evidence" value="ECO:0007669"/>
    <property type="project" value="UniProtKB-KW"/>
</dbReference>
<dbReference type="InterPro" id="IPR039718">
    <property type="entry name" value="Rrm1"/>
</dbReference>
<dbReference type="Pfam" id="PF00317">
    <property type="entry name" value="Ribonuc_red_lgN"/>
    <property type="match status" value="1"/>
</dbReference>